<keyword evidence="4 7" id="KW-0067">ATP-binding</keyword>
<keyword evidence="2" id="KW-0813">Transport</keyword>
<dbReference type="CDD" id="cd03230">
    <property type="entry name" value="ABC_DR_subfamily_A"/>
    <property type="match status" value="1"/>
</dbReference>
<reference evidence="8" key="1">
    <citation type="journal article" date="2019" name="Int. J. Syst. Evol. Microbiol.">
        <title>The Global Catalogue of Microorganisms (GCM) 10K type strain sequencing project: providing services to taxonomists for standard genome sequencing and annotation.</title>
        <authorList>
            <consortium name="The Broad Institute Genomics Platform"/>
            <consortium name="The Broad Institute Genome Sequencing Center for Infectious Disease"/>
            <person name="Wu L."/>
            <person name="Ma J."/>
        </authorList>
    </citation>
    <scope>NUCLEOTIDE SEQUENCE [LARGE SCALE GENOMIC DNA]</scope>
    <source>
        <strain evidence="8">JCM 3369</strain>
    </source>
</reference>
<dbReference type="RefSeq" id="WP_122823781.1">
    <property type="nucleotide sequence ID" value="NZ_CP033325.1"/>
</dbReference>
<evidence type="ECO:0000256" key="4">
    <source>
        <dbReference type="ARBA" id="ARBA00022840"/>
    </source>
</evidence>
<comment type="caution">
    <text evidence="7">The sequence shown here is derived from an EMBL/GenBank/DDBJ whole genome shotgun (WGS) entry which is preliminary data.</text>
</comment>
<feature type="domain" description="ABC transporter" evidence="6">
    <location>
        <begin position="6"/>
        <end position="235"/>
    </location>
</feature>
<dbReference type="Gene3D" id="3.40.50.300">
    <property type="entry name" value="P-loop containing nucleotide triphosphate hydrolases"/>
    <property type="match status" value="1"/>
</dbReference>
<dbReference type="PROSITE" id="PS50893">
    <property type="entry name" value="ABC_TRANSPORTER_2"/>
    <property type="match status" value="1"/>
</dbReference>
<evidence type="ECO:0000256" key="2">
    <source>
        <dbReference type="ARBA" id="ARBA00022448"/>
    </source>
</evidence>
<keyword evidence="5" id="KW-0046">Antibiotic resistance</keyword>
<evidence type="ECO:0000313" key="8">
    <source>
        <dbReference type="Proteomes" id="UP001595955"/>
    </source>
</evidence>
<evidence type="ECO:0000256" key="1">
    <source>
        <dbReference type="ARBA" id="ARBA00004202"/>
    </source>
</evidence>
<dbReference type="SMART" id="SM00382">
    <property type="entry name" value="AAA"/>
    <property type="match status" value="1"/>
</dbReference>
<evidence type="ECO:0000313" key="7">
    <source>
        <dbReference type="EMBL" id="MFC4555321.1"/>
    </source>
</evidence>
<dbReference type="InterPro" id="IPR003439">
    <property type="entry name" value="ABC_transporter-like_ATP-bd"/>
</dbReference>
<comment type="subcellular location">
    <subcellularLocation>
        <location evidence="1">Cell membrane</location>
        <topology evidence="1">Peripheral membrane protein</topology>
    </subcellularLocation>
</comment>
<dbReference type="PROSITE" id="PS00211">
    <property type="entry name" value="ABC_TRANSPORTER_1"/>
    <property type="match status" value="1"/>
</dbReference>
<accession>A0ABV9DAC5</accession>
<dbReference type="InterPro" id="IPR017871">
    <property type="entry name" value="ABC_transporter-like_CS"/>
</dbReference>
<dbReference type="InterPro" id="IPR050763">
    <property type="entry name" value="ABC_transporter_ATP-binding"/>
</dbReference>
<dbReference type="EMBL" id="JBHSGF010000005">
    <property type="protein sequence ID" value="MFC4555321.1"/>
    <property type="molecule type" value="Genomic_DNA"/>
</dbReference>
<dbReference type="InterPro" id="IPR027417">
    <property type="entry name" value="P-loop_NTPase"/>
</dbReference>
<evidence type="ECO:0000256" key="3">
    <source>
        <dbReference type="ARBA" id="ARBA00022741"/>
    </source>
</evidence>
<organism evidence="7 8">
    <name type="scientific">Georgenia faecalis</name>
    <dbReference type="NCBI Taxonomy" id="2483799"/>
    <lineage>
        <taxon>Bacteria</taxon>
        <taxon>Bacillati</taxon>
        <taxon>Actinomycetota</taxon>
        <taxon>Actinomycetes</taxon>
        <taxon>Micrococcales</taxon>
        <taxon>Bogoriellaceae</taxon>
        <taxon>Georgenia</taxon>
    </lineage>
</organism>
<gene>
    <name evidence="7" type="ORF">ACFO3F_08680</name>
</gene>
<dbReference type="SUPFAM" id="SSF52540">
    <property type="entry name" value="P-loop containing nucleoside triphosphate hydrolases"/>
    <property type="match status" value="1"/>
</dbReference>
<dbReference type="GO" id="GO:0005524">
    <property type="term" value="F:ATP binding"/>
    <property type="evidence" value="ECO:0007669"/>
    <property type="project" value="UniProtKB-KW"/>
</dbReference>
<keyword evidence="3" id="KW-0547">Nucleotide-binding</keyword>
<sequence>MDTSVITAKGLHRTYGSGKDAFEAVRGVDLHVRRGELFALLGTNGAGKTSTLEVLEGLAPATAGQVRILGHDPLRERTRVRPRMGIMLQDAGFPPELTAAETARMWHGTLSRPLPVEQALAAVGLEDRGGVRVASLSGGEQRRLDLALALMSRPEVLFLDEPTTGLDPQSRRTTWELVRGLLDDGVTVMLTTHYLEEAEALADRLAIMHAGRVAREGTVAEIVAAETATIAFADGAGVARLDLSALPALAAAPSVERHTWTLTSTDLQATLTALLTEAARTGAALADLDARSASLEQAFLAVATDADHAHDARRPATAAA</sequence>
<evidence type="ECO:0000259" key="6">
    <source>
        <dbReference type="PROSITE" id="PS50893"/>
    </source>
</evidence>
<proteinExistence type="predicted"/>
<dbReference type="PANTHER" id="PTHR42711:SF16">
    <property type="entry name" value="ABC TRANSPORTER ATP-BINDING PROTEIN"/>
    <property type="match status" value="1"/>
</dbReference>
<dbReference type="Pfam" id="PF00005">
    <property type="entry name" value="ABC_tran"/>
    <property type="match status" value="1"/>
</dbReference>
<dbReference type="Proteomes" id="UP001595955">
    <property type="component" value="Unassembled WGS sequence"/>
</dbReference>
<dbReference type="PANTHER" id="PTHR42711">
    <property type="entry name" value="ABC TRANSPORTER ATP-BINDING PROTEIN"/>
    <property type="match status" value="1"/>
</dbReference>
<evidence type="ECO:0000256" key="5">
    <source>
        <dbReference type="ARBA" id="ARBA00023251"/>
    </source>
</evidence>
<protein>
    <submittedName>
        <fullName evidence="7">ABC transporter ATP-binding protein</fullName>
    </submittedName>
</protein>
<dbReference type="InterPro" id="IPR003593">
    <property type="entry name" value="AAA+_ATPase"/>
</dbReference>
<keyword evidence="8" id="KW-1185">Reference proteome</keyword>
<name>A0ABV9DAC5_9MICO</name>